<name>L8PAX6_STRVR</name>
<evidence type="ECO:0000313" key="3">
    <source>
        <dbReference type="EMBL" id="ELS53338.1"/>
    </source>
</evidence>
<dbReference type="PANTHER" id="PTHR46825:SF7">
    <property type="entry name" value="D-ALANYL-D-ALANINE CARBOXYPEPTIDASE"/>
    <property type="match status" value="1"/>
</dbReference>
<accession>L8PAX6</accession>
<dbReference type="EMBL" id="AMLP01000171">
    <property type="protein sequence ID" value="ELS53338.1"/>
    <property type="molecule type" value="Genomic_DNA"/>
</dbReference>
<feature type="domain" description="Beta-lactamase-related" evidence="2">
    <location>
        <begin position="2"/>
        <end position="314"/>
    </location>
</feature>
<dbReference type="PROSITE" id="PS00146">
    <property type="entry name" value="BETA_LACTAMASE_A"/>
    <property type="match status" value="1"/>
</dbReference>
<dbReference type="Gene3D" id="3.40.710.10">
    <property type="entry name" value="DD-peptidase/beta-lactamase superfamily"/>
    <property type="match status" value="1"/>
</dbReference>
<evidence type="ECO:0000313" key="4">
    <source>
        <dbReference type="Proteomes" id="UP000011205"/>
    </source>
</evidence>
<dbReference type="InterPro" id="IPR050491">
    <property type="entry name" value="AmpC-like"/>
</dbReference>
<feature type="region of interest" description="Disordered" evidence="1">
    <location>
        <begin position="177"/>
        <end position="197"/>
    </location>
</feature>
<protein>
    <submittedName>
        <fullName evidence="3">Putative Beta-lactamase</fullName>
    </submittedName>
</protein>
<dbReference type="Pfam" id="PF00144">
    <property type="entry name" value="Beta-lactamase"/>
    <property type="match status" value="1"/>
</dbReference>
<evidence type="ECO:0000259" key="2">
    <source>
        <dbReference type="Pfam" id="PF00144"/>
    </source>
</evidence>
<dbReference type="InterPro" id="IPR001466">
    <property type="entry name" value="Beta-lactam-related"/>
</dbReference>
<evidence type="ECO:0000256" key="1">
    <source>
        <dbReference type="SAM" id="MobiDB-lite"/>
    </source>
</evidence>
<dbReference type="PANTHER" id="PTHR46825">
    <property type="entry name" value="D-ALANYL-D-ALANINE-CARBOXYPEPTIDASE/ENDOPEPTIDASE AMPH"/>
    <property type="match status" value="1"/>
</dbReference>
<sequence length="431" mass="45643">MVGGQLAVLHRGALTTWAFGTEEYETGRPVGDHSLFAYGSVTKAFTAALLLQLVSDGDLDLDRPIGSRLPARRPAVQGVSAATPRMLLSHTAGLPSDHDDERARSLRDWYEGFLDRAGTRPAGWPARGAFSYSNVGYGIAGRLIETVTELSWWEALRSYLLEPLGTGVRLLGGTPLDPGPTPAPRGHRTRTGADGNPVVHAVPARTDAGSMAAGGLAGSATDLVRFARLHLARPADRDHTDLVDPDVLREMGRPVPGPGPYGLAHSWGAGLGLFGRPGSLWLGHDGALDGTTCHLRIRPDDGTVVALTTNSATGVRLWDALVHRLRDGGIDVGVHEPEVPPAVSAARFAECAGTYRNGDLTVDVVVASDGMTLRLPGGLSEHLVPRAGGVFSSVGTEFPATLGRFVKDRATGRIQALQYSGRTLLRELRPT</sequence>
<dbReference type="InterPro" id="IPR012338">
    <property type="entry name" value="Beta-lactam/transpept-like"/>
</dbReference>
<dbReference type="InterPro" id="IPR023650">
    <property type="entry name" value="Beta-lactam_class-A_AS"/>
</dbReference>
<gene>
    <name evidence="3" type="ORF">STVIR_5710</name>
</gene>
<dbReference type="Proteomes" id="UP000011205">
    <property type="component" value="Unassembled WGS sequence"/>
</dbReference>
<comment type="caution">
    <text evidence="3">The sequence shown here is derived from an EMBL/GenBank/DDBJ whole genome shotgun (WGS) entry which is preliminary data.</text>
</comment>
<dbReference type="AlphaFoldDB" id="L8PAX6"/>
<proteinExistence type="predicted"/>
<organism evidence="3 4">
    <name type="scientific">Streptomyces viridochromogenes Tue57</name>
    <dbReference type="NCBI Taxonomy" id="1160705"/>
    <lineage>
        <taxon>Bacteria</taxon>
        <taxon>Bacillati</taxon>
        <taxon>Actinomycetota</taxon>
        <taxon>Actinomycetes</taxon>
        <taxon>Kitasatosporales</taxon>
        <taxon>Streptomycetaceae</taxon>
        <taxon>Streptomyces</taxon>
    </lineage>
</organism>
<reference evidence="3 4" key="1">
    <citation type="journal article" date="2013" name="Genome Announc.">
        <title>Draft Genome Sequence of Streptomyces viridochromogenes Strain Tu57, Producer of Avilamycin.</title>
        <authorList>
            <person name="Gruning B.A."/>
            <person name="Erxleben A."/>
            <person name="Hahnlein A."/>
            <person name="Gunther S."/>
        </authorList>
    </citation>
    <scope>NUCLEOTIDE SEQUENCE [LARGE SCALE GENOMIC DNA]</scope>
    <source>
        <strain evidence="3 4">Tue57</strain>
    </source>
</reference>
<dbReference type="SUPFAM" id="SSF56601">
    <property type="entry name" value="beta-lactamase/transpeptidase-like"/>
    <property type="match status" value="1"/>
</dbReference>